<dbReference type="EMBL" id="JRHC01000002">
    <property type="protein sequence ID" value="KJF43586.1"/>
    <property type="molecule type" value="Genomic_DNA"/>
</dbReference>
<organism evidence="8 9">
    <name type="scientific">Draconibacterium sediminis</name>
    <dbReference type="NCBI Taxonomy" id="1544798"/>
    <lineage>
        <taxon>Bacteria</taxon>
        <taxon>Pseudomonadati</taxon>
        <taxon>Bacteroidota</taxon>
        <taxon>Bacteroidia</taxon>
        <taxon>Marinilabiliales</taxon>
        <taxon>Prolixibacteraceae</taxon>
        <taxon>Draconibacterium</taxon>
    </lineage>
</organism>
<dbReference type="Gene3D" id="1.25.40.390">
    <property type="match status" value="1"/>
</dbReference>
<dbReference type="InterPro" id="IPR033985">
    <property type="entry name" value="SusD-like_N"/>
</dbReference>
<dbReference type="OrthoDB" id="630434at2"/>
<dbReference type="InterPro" id="IPR011990">
    <property type="entry name" value="TPR-like_helical_dom_sf"/>
</dbReference>
<comment type="similarity">
    <text evidence="2">Belongs to the SusD family.</text>
</comment>
<evidence type="ECO:0000256" key="1">
    <source>
        <dbReference type="ARBA" id="ARBA00004442"/>
    </source>
</evidence>
<reference evidence="8 9" key="1">
    <citation type="submission" date="2014-09" db="EMBL/GenBank/DDBJ databases">
        <title>Draft Genome Sequence of Draconibacterium sp. JN14CK-3.</title>
        <authorList>
            <person name="Dong C."/>
            <person name="Lai Q."/>
            <person name="Shao Z."/>
        </authorList>
    </citation>
    <scope>NUCLEOTIDE SEQUENCE [LARGE SCALE GENOMIC DNA]</scope>
    <source>
        <strain evidence="8 9">JN14CK-3</strain>
    </source>
</reference>
<dbReference type="GO" id="GO:0009279">
    <property type="term" value="C:cell outer membrane"/>
    <property type="evidence" value="ECO:0007669"/>
    <property type="project" value="UniProtKB-SubCell"/>
</dbReference>
<feature type="domain" description="RagB/SusD" evidence="6">
    <location>
        <begin position="324"/>
        <end position="456"/>
    </location>
</feature>
<gene>
    <name evidence="8" type="ORF">LH29_10715</name>
</gene>
<accession>A0A0D8JAN0</accession>
<dbReference type="Proteomes" id="UP000032544">
    <property type="component" value="Unassembled WGS sequence"/>
</dbReference>
<evidence type="ECO:0000256" key="3">
    <source>
        <dbReference type="ARBA" id="ARBA00022729"/>
    </source>
</evidence>
<feature type="domain" description="SusD-like N-terminal" evidence="7">
    <location>
        <begin position="83"/>
        <end position="224"/>
    </location>
</feature>
<evidence type="ECO:0000313" key="9">
    <source>
        <dbReference type="Proteomes" id="UP000032544"/>
    </source>
</evidence>
<dbReference type="AlphaFoldDB" id="A0A0D8JAN0"/>
<comment type="caution">
    <text evidence="8">The sequence shown here is derived from an EMBL/GenBank/DDBJ whole genome shotgun (WGS) entry which is preliminary data.</text>
</comment>
<evidence type="ECO:0000256" key="2">
    <source>
        <dbReference type="ARBA" id="ARBA00006275"/>
    </source>
</evidence>
<name>A0A0D8JAN0_9BACT</name>
<dbReference type="Pfam" id="PF07980">
    <property type="entry name" value="SusD_RagB"/>
    <property type="match status" value="1"/>
</dbReference>
<keyword evidence="5" id="KW-0998">Cell outer membrane</keyword>
<dbReference type="SUPFAM" id="SSF48452">
    <property type="entry name" value="TPR-like"/>
    <property type="match status" value="1"/>
</dbReference>
<dbReference type="Pfam" id="PF14322">
    <property type="entry name" value="SusD-like_3"/>
    <property type="match status" value="1"/>
</dbReference>
<proteinExistence type="inferred from homology"/>
<keyword evidence="9" id="KW-1185">Reference proteome</keyword>
<evidence type="ECO:0000313" key="8">
    <source>
        <dbReference type="EMBL" id="KJF43586.1"/>
    </source>
</evidence>
<evidence type="ECO:0000256" key="4">
    <source>
        <dbReference type="ARBA" id="ARBA00023136"/>
    </source>
</evidence>
<dbReference type="RefSeq" id="WP_045029307.1">
    <property type="nucleotide sequence ID" value="NZ_JRHC01000002.1"/>
</dbReference>
<keyword evidence="4" id="KW-0472">Membrane</keyword>
<dbReference type="InterPro" id="IPR012944">
    <property type="entry name" value="SusD_RagB_dom"/>
</dbReference>
<comment type="subcellular location">
    <subcellularLocation>
        <location evidence="1">Cell outer membrane</location>
    </subcellularLocation>
</comment>
<sequence length="456" mass="52615">MKNIYLLFCFGVFLLTACEELVDVDAPTNQLGTEQVFESPETANAALAGLYADLRDGSVITGAGFYTAGTLMASYTDELDCYTNDQNGILDISRNLQQETNTVISNIWNTAYGQVYYANSIIYGATHSTKLSDTEKNQITGEALLIRSLIYYYLQQFFGDIPYTNSLDYEYNRNLTKTDATEVLEQLETDVTEAALLIEDEYRNSERIYLNRKAAQLMLARIYLLREEWELAEQMIGTIIQSPLYEFEEDISEVFHKTGQHILWQLEPENDGDATEEASFYYFTDAAPSAYTLAPDLVNSFDNNDLRIQVWMAEVSFDEKSWYRPFKYKNKDNGSNDNEYSVIFRLAEPYFIMAEALIRQNRQNEALPYLNAIRERAGLTALTSLSDEDFINELLAEKRREFFTEFGHRFLDLKRMGHLDEIRAVKANWEDYMQVWPLPQNELLLNPNLNPQNTGY</sequence>
<evidence type="ECO:0000259" key="6">
    <source>
        <dbReference type="Pfam" id="PF07980"/>
    </source>
</evidence>
<dbReference type="CDD" id="cd08977">
    <property type="entry name" value="SusD"/>
    <property type="match status" value="1"/>
</dbReference>
<protein>
    <submittedName>
        <fullName evidence="8">Glycan metabolism protein RagB</fullName>
    </submittedName>
</protein>
<dbReference type="STRING" id="1544798.LH29_10715"/>
<keyword evidence="3" id="KW-0732">Signal</keyword>
<evidence type="ECO:0000256" key="5">
    <source>
        <dbReference type="ARBA" id="ARBA00023237"/>
    </source>
</evidence>
<evidence type="ECO:0000259" key="7">
    <source>
        <dbReference type="Pfam" id="PF14322"/>
    </source>
</evidence>
<dbReference type="PROSITE" id="PS51257">
    <property type="entry name" value="PROKAR_LIPOPROTEIN"/>
    <property type="match status" value="1"/>
</dbReference>